<dbReference type="EMBL" id="HBHJ01004599">
    <property type="protein sequence ID" value="CAD9666822.1"/>
    <property type="molecule type" value="Transcribed_RNA"/>
</dbReference>
<gene>
    <name evidence="2" type="ORF">RMAR1173_LOCUS2999</name>
</gene>
<evidence type="ECO:0000256" key="1">
    <source>
        <dbReference type="SAM" id="MobiDB-lite"/>
    </source>
</evidence>
<feature type="region of interest" description="Disordered" evidence="1">
    <location>
        <begin position="1"/>
        <end position="79"/>
    </location>
</feature>
<dbReference type="AlphaFoldDB" id="A0A7S2RCG7"/>
<feature type="compositionally biased region" description="Basic and acidic residues" evidence="1">
    <location>
        <begin position="110"/>
        <end position="121"/>
    </location>
</feature>
<accession>A0A7S2RCG7</accession>
<feature type="region of interest" description="Disordered" evidence="1">
    <location>
        <begin position="92"/>
        <end position="134"/>
    </location>
</feature>
<feature type="compositionally biased region" description="Low complexity" evidence="1">
    <location>
        <begin position="56"/>
        <end position="73"/>
    </location>
</feature>
<protein>
    <submittedName>
        <fullName evidence="2">Uncharacterized protein</fullName>
    </submittedName>
</protein>
<evidence type="ECO:0000313" key="2">
    <source>
        <dbReference type="EMBL" id="CAD9666822.1"/>
    </source>
</evidence>
<feature type="compositionally biased region" description="Polar residues" evidence="1">
    <location>
        <begin position="98"/>
        <end position="109"/>
    </location>
</feature>
<feature type="compositionally biased region" description="Low complexity" evidence="1">
    <location>
        <begin position="29"/>
        <end position="49"/>
    </location>
</feature>
<organism evidence="2">
    <name type="scientific">Rhizochromulina marina</name>
    <dbReference type="NCBI Taxonomy" id="1034831"/>
    <lineage>
        <taxon>Eukaryota</taxon>
        <taxon>Sar</taxon>
        <taxon>Stramenopiles</taxon>
        <taxon>Ochrophyta</taxon>
        <taxon>Dictyochophyceae</taxon>
        <taxon>Rhizochromulinales</taxon>
        <taxon>Rhizochromulina</taxon>
    </lineage>
</organism>
<proteinExistence type="predicted"/>
<reference evidence="2" key="1">
    <citation type="submission" date="2021-01" db="EMBL/GenBank/DDBJ databases">
        <authorList>
            <person name="Corre E."/>
            <person name="Pelletier E."/>
            <person name="Niang G."/>
            <person name="Scheremetjew M."/>
            <person name="Finn R."/>
            <person name="Kale V."/>
            <person name="Holt S."/>
            <person name="Cochrane G."/>
            <person name="Meng A."/>
            <person name="Brown T."/>
            <person name="Cohen L."/>
        </authorList>
    </citation>
    <scope>NUCLEOTIDE SEQUENCE</scope>
    <source>
        <strain evidence="2">CCMP1243</strain>
    </source>
</reference>
<sequence length="134" mass="13674">MRPAPRDQPRPPLDASPRAGALSPSHGTGVSAAGVHKAGVGHAALSSSSRGGGSAQGAASMLRSQSSSKLSGMPRNSSVDDFLSLVESGDIPAPEQDMLSTSIFHSLNHSGEKRSAEESDSRSQPSQKLAKAQS</sequence>
<feature type="compositionally biased region" description="Polar residues" evidence="1">
    <location>
        <begin position="122"/>
        <end position="134"/>
    </location>
</feature>
<name>A0A7S2RCG7_9STRA</name>